<evidence type="ECO:0000259" key="2">
    <source>
        <dbReference type="PROSITE" id="PS51352"/>
    </source>
</evidence>
<sequence>MSKSAAAQAGQKVTKKDSKRGSMGSFSGSLNKAKAGSSAALKRPSVTSGRRMKIMKKAKALHPLELLFGEVLTKSGGVKTNPKTLAVDEGVLGIYFSANWCPPCHTFTPLLMLLYDEMKKKGQKFEVVFVSFDMQEQAFEQYSSKMPWWSMDFSDSDKREEVACKFSIRGIPVLLFLDPKTLDVIAKNGREIVMADPRGKYFPWKSLPDLETLKSRYTPIPSLREEVDKEEERKAEEERGEERAETGEEEDGERGGGKEQKEESDDVEQQADEQAASSDETAGEVPPVTDDQAQDGRDAVEPTQKAKEEGPKDPLLESEEPGASPAAGAMNPHHSSKTQNNSNNSKQVHSNS</sequence>
<dbReference type="InterPro" id="IPR012336">
    <property type="entry name" value="Thioredoxin-like_fold"/>
</dbReference>
<gene>
    <name evidence="4" type="primary">LOC101850119</name>
</gene>
<dbReference type="Pfam" id="PF13905">
    <property type="entry name" value="Thioredoxin_8"/>
    <property type="match status" value="1"/>
</dbReference>
<name>A0ABM0K6N0_APLCA</name>
<dbReference type="SUPFAM" id="SSF52833">
    <property type="entry name" value="Thioredoxin-like"/>
    <property type="match status" value="1"/>
</dbReference>
<evidence type="ECO:0000256" key="1">
    <source>
        <dbReference type="SAM" id="MobiDB-lite"/>
    </source>
</evidence>
<keyword evidence="3" id="KW-1185">Reference proteome</keyword>
<feature type="region of interest" description="Disordered" evidence="1">
    <location>
        <begin position="1"/>
        <end position="50"/>
    </location>
</feature>
<accession>A0ABM0K6N0</accession>
<feature type="compositionally biased region" description="Low complexity" evidence="1">
    <location>
        <begin position="337"/>
        <end position="352"/>
    </location>
</feature>
<protein>
    <submittedName>
        <fullName evidence="4">Uncharacterized protein LOC101850119</fullName>
    </submittedName>
</protein>
<organism evidence="3 4">
    <name type="scientific">Aplysia californica</name>
    <name type="common">California sea hare</name>
    <dbReference type="NCBI Taxonomy" id="6500"/>
    <lineage>
        <taxon>Eukaryota</taxon>
        <taxon>Metazoa</taxon>
        <taxon>Spiralia</taxon>
        <taxon>Lophotrochozoa</taxon>
        <taxon>Mollusca</taxon>
        <taxon>Gastropoda</taxon>
        <taxon>Heterobranchia</taxon>
        <taxon>Euthyneura</taxon>
        <taxon>Tectipleura</taxon>
        <taxon>Aplysiida</taxon>
        <taxon>Aplysioidea</taxon>
        <taxon>Aplysiidae</taxon>
        <taxon>Aplysia</taxon>
    </lineage>
</organism>
<dbReference type="GeneID" id="101850119"/>
<dbReference type="PANTHER" id="PTHR46472:SF1">
    <property type="entry name" value="NUCLEOREDOXIN"/>
    <property type="match status" value="1"/>
</dbReference>
<feature type="region of interest" description="Disordered" evidence="1">
    <location>
        <begin position="221"/>
        <end position="352"/>
    </location>
</feature>
<dbReference type="InterPro" id="IPR036249">
    <property type="entry name" value="Thioredoxin-like_sf"/>
</dbReference>
<dbReference type="RefSeq" id="XP_005109994.1">
    <property type="nucleotide sequence ID" value="XM_005109937.2"/>
</dbReference>
<feature type="compositionally biased region" description="Basic and acidic residues" evidence="1">
    <location>
        <begin position="294"/>
        <end position="315"/>
    </location>
</feature>
<dbReference type="PANTHER" id="PTHR46472">
    <property type="entry name" value="NUCLEOREDOXIN"/>
    <property type="match status" value="1"/>
</dbReference>
<evidence type="ECO:0000313" key="4">
    <source>
        <dbReference type="RefSeq" id="XP_005109994.1"/>
    </source>
</evidence>
<feature type="compositionally biased region" description="Basic and acidic residues" evidence="1">
    <location>
        <begin position="223"/>
        <end position="246"/>
    </location>
</feature>
<evidence type="ECO:0000313" key="3">
    <source>
        <dbReference type="Proteomes" id="UP000694888"/>
    </source>
</evidence>
<feature type="compositionally biased region" description="Acidic residues" evidence="1">
    <location>
        <begin position="262"/>
        <end position="271"/>
    </location>
</feature>
<dbReference type="PROSITE" id="PS51352">
    <property type="entry name" value="THIOREDOXIN_2"/>
    <property type="match status" value="1"/>
</dbReference>
<dbReference type="Gene3D" id="3.40.30.10">
    <property type="entry name" value="Glutaredoxin"/>
    <property type="match status" value="1"/>
</dbReference>
<proteinExistence type="predicted"/>
<dbReference type="InterPro" id="IPR013766">
    <property type="entry name" value="Thioredoxin_domain"/>
</dbReference>
<dbReference type="Proteomes" id="UP000694888">
    <property type="component" value="Unplaced"/>
</dbReference>
<feature type="domain" description="Thioredoxin" evidence="2">
    <location>
        <begin position="52"/>
        <end position="218"/>
    </location>
</feature>
<reference evidence="4" key="1">
    <citation type="submission" date="2025-08" db="UniProtKB">
        <authorList>
            <consortium name="RefSeq"/>
        </authorList>
    </citation>
    <scope>IDENTIFICATION</scope>
</reference>